<dbReference type="Gene3D" id="3.40.50.300">
    <property type="entry name" value="P-loop containing nucleotide triphosphate hydrolases"/>
    <property type="match status" value="1"/>
</dbReference>
<protein>
    <recommendedName>
        <fullName evidence="4">Adenylyl-sulfate kinase</fullName>
    </recommendedName>
</protein>
<dbReference type="EMBL" id="LAZR01001324">
    <property type="protein sequence ID" value="KKN46551.1"/>
    <property type="molecule type" value="Genomic_DNA"/>
</dbReference>
<dbReference type="GO" id="GO:0005524">
    <property type="term" value="F:ATP binding"/>
    <property type="evidence" value="ECO:0007669"/>
    <property type="project" value="UniProtKB-KW"/>
</dbReference>
<dbReference type="AlphaFoldDB" id="A0A0F9TC50"/>
<evidence type="ECO:0008006" key="4">
    <source>
        <dbReference type="Google" id="ProtNLM"/>
    </source>
</evidence>
<dbReference type="InterPro" id="IPR052648">
    <property type="entry name" value="Ser-tRNA(Sec)_kinase"/>
</dbReference>
<reference evidence="3" key="1">
    <citation type="journal article" date="2015" name="Nature">
        <title>Complex archaea that bridge the gap between prokaryotes and eukaryotes.</title>
        <authorList>
            <person name="Spang A."/>
            <person name="Saw J.H."/>
            <person name="Jorgensen S.L."/>
            <person name="Zaremba-Niedzwiedzka K."/>
            <person name="Martijn J."/>
            <person name="Lind A.E."/>
            <person name="van Eijk R."/>
            <person name="Schleper C."/>
            <person name="Guy L."/>
            <person name="Ettema T.J."/>
        </authorList>
    </citation>
    <scope>NUCLEOTIDE SEQUENCE</scope>
</reference>
<keyword evidence="2" id="KW-0067">ATP-binding</keyword>
<name>A0A0F9TC50_9ZZZZ</name>
<accession>A0A0F9TC50</accession>
<dbReference type="SUPFAM" id="SSF52540">
    <property type="entry name" value="P-loop containing nucleoside triphosphate hydrolases"/>
    <property type="match status" value="1"/>
</dbReference>
<dbReference type="GO" id="GO:0000049">
    <property type="term" value="F:tRNA binding"/>
    <property type="evidence" value="ECO:0007669"/>
    <property type="project" value="TreeGrafter"/>
</dbReference>
<evidence type="ECO:0000313" key="3">
    <source>
        <dbReference type="EMBL" id="KKN46551.1"/>
    </source>
</evidence>
<sequence length="267" mass="31636">MKNENFLICLTGLPASGKSTFAYKITNVFKNRYGITRIKIVDPDIIRNKLSLEKFDPEIEPHVRKENLNIIRRELKKGYIVISDDLNYYSSMRHDLKIVAEILKIRLIIIYIATPLEVCLRWNKNRGEPIPNEVIRKINKKFDKFDKYSWDFPYAKFILSDIIDIENKIEDFIKNLIESINNKGIIEDKRDQPSNLDIENLEKVSRIYVGQLLQNSEYVPFKEKILELRREFVKNNRNNSKESSDIKISFRDYLEESLNIKIKENSD</sequence>
<dbReference type="PANTHER" id="PTHR20873">
    <property type="entry name" value="L-SERYL-TRNA(SEC) KINASE"/>
    <property type="match status" value="1"/>
</dbReference>
<keyword evidence="1" id="KW-0547">Nucleotide-binding</keyword>
<dbReference type="InterPro" id="IPR013641">
    <property type="entry name" value="KTI12/PSTK"/>
</dbReference>
<comment type="caution">
    <text evidence="3">The sequence shown here is derived from an EMBL/GenBank/DDBJ whole genome shotgun (WGS) entry which is preliminary data.</text>
</comment>
<dbReference type="InterPro" id="IPR027417">
    <property type="entry name" value="P-loop_NTPase"/>
</dbReference>
<dbReference type="GO" id="GO:0016301">
    <property type="term" value="F:kinase activity"/>
    <property type="evidence" value="ECO:0007669"/>
    <property type="project" value="TreeGrafter"/>
</dbReference>
<evidence type="ECO:0000256" key="1">
    <source>
        <dbReference type="ARBA" id="ARBA00022741"/>
    </source>
</evidence>
<gene>
    <name evidence="3" type="ORF">LCGC14_0671950</name>
</gene>
<dbReference type="Pfam" id="PF08433">
    <property type="entry name" value="KTI12"/>
    <property type="match status" value="1"/>
</dbReference>
<organism evidence="3">
    <name type="scientific">marine sediment metagenome</name>
    <dbReference type="NCBI Taxonomy" id="412755"/>
    <lineage>
        <taxon>unclassified sequences</taxon>
        <taxon>metagenomes</taxon>
        <taxon>ecological metagenomes</taxon>
    </lineage>
</organism>
<dbReference type="PANTHER" id="PTHR20873:SF0">
    <property type="entry name" value="L-SERYL-TRNA(SEC) KINASE"/>
    <property type="match status" value="1"/>
</dbReference>
<evidence type="ECO:0000256" key="2">
    <source>
        <dbReference type="ARBA" id="ARBA00022840"/>
    </source>
</evidence>
<proteinExistence type="predicted"/>